<dbReference type="Proteomes" id="UP000526501">
    <property type="component" value="Unassembled WGS sequence"/>
</dbReference>
<dbReference type="InterPro" id="IPR003777">
    <property type="entry name" value="XdhC_CoxI"/>
</dbReference>
<accession>A0A7X1BAF3</accession>
<organism evidence="3 4">
    <name type="scientific">Pelagicoccus albus</name>
    <dbReference type="NCBI Taxonomy" id="415222"/>
    <lineage>
        <taxon>Bacteria</taxon>
        <taxon>Pseudomonadati</taxon>
        <taxon>Verrucomicrobiota</taxon>
        <taxon>Opitutia</taxon>
        <taxon>Puniceicoccales</taxon>
        <taxon>Pelagicoccaceae</taxon>
        <taxon>Pelagicoccus</taxon>
    </lineage>
</organism>
<evidence type="ECO:0000313" key="3">
    <source>
        <dbReference type="EMBL" id="MBC2607393.1"/>
    </source>
</evidence>
<evidence type="ECO:0000259" key="1">
    <source>
        <dbReference type="Pfam" id="PF02625"/>
    </source>
</evidence>
<keyword evidence="4" id="KW-1185">Reference proteome</keyword>
<dbReference type="RefSeq" id="WP_185661237.1">
    <property type="nucleotide sequence ID" value="NZ_CAWPOO010000012.1"/>
</dbReference>
<dbReference type="InterPro" id="IPR027051">
    <property type="entry name" value="XdhC_Rossmann_dom"/>
</dbReference>
<dbReference type="InterPro" id="IPR052698">
    <property type="entry name" value="MoCofactor_Util/Proc"/>
</dbReference>
<dbReference type="EMBL" id="JACHVC010000012">
    <property type="protein sequence ID" value="MBC2607393.1"/>
    <property type="molecule type" value="Genomic_DNA"/>
</dbReference>
<evidence type="ECO:0000313" key="4">
    <source>
        <dbReference type="Proteomes" id="UP000526501"/>
    </source>
</evidence>
<feature type="domain" description="XdhC- CoxI" evidence="1">
    <location>
        <begin position="14"/>
        <end position="79"/>
    </location>
</feature>
<evidence type="ECO:0000259" key="2">
    <source>
        <dbReference type="Pfam" id="PF13478"/>
    </source>
</evidence>
<dbReference type="PANTHER" id="PTHR30388">
    <property type="entry name" value="ALDEHYDE OXIDOREDUCTASE MOLYBDENUM COFACTOR ASSEMBLY PROTEIN"/>
    <property type="match status" value="1"/>
</dbReference>
<dbReference type="AlphaFoldDB" id="A0A7X1BAF3"/>
<sequence length="323" mass="35714">MQDIWPQLRNWFVRRERFALATVVDASKPSPRGIGAVLAIHEDGESFIGSVSAGCVEHEVMEAAKLCLEDGKTRWLRFGPGSGFAWEVELSCGGSIKVRVDPAPHLKDSTSADFMERLVGLLDEHRPFLWKSSLEGELISEELPGFLDTCEIGEGGEYALYRIVGRRSRLVVVGASHIALHLVAAAKMLQYEVIVVDPREHYARQERFLVEPDRLIVDWPERVLGEFDLSTRDALVAVTHDPKIDDQALASVLSTDCGYVGALGSKRSHAARLKRLAARGCEDKQLNRIFGPVGLDVGSRTPAEIAISIVAQLIQERNKPKAR</sequence>
<gene>
    <name evidence="3" type="ORF">H5P27_15175</name>
</gene>
<reference evidence="3 4" key="1">
    <citation type="submission" date="2020-07" db="EMBL/GenBank/DDBJ databases">
        <authorList>
            <person name="Feng X."/>
        </authorList>
    </citation>
    <scope>NUCLEOTIDE SEQUENCE [LARGE SCALE GENOMIC DNA]</scope>
    <source>
        <strain evidence="3 4">JCM23202</strain>
    </source>
</reference>
<comment type="caution">
    <text evidence="3">The sequence shown here is derived from an EMBL/GenBank/DDBJ whole genome shotgun (WGS) entry which is preliminary data.</text>
</comment>
<dbReference type="Pfam" id="PF02625">
    <property type="entry name" value="XdhC_CoxI"/>
    <property type="match status" value="1"/>
</dbReference>
<dbReference type="Gene3D" id="3.40.50.720">
    <property type="entry name" value="NAD(P)-binding Rossmann-like Domain"/>
    <property type="match status" value="1"/>
</dbReference>
<feature type="domain" description="XdhC Rossmann" evidence="2">
    <location>
        <begin position="170"/>
        <end position="313"/>
    </location>
</feature>
<dbReference type="PANTHER" id="PTHR30388:SF4">
    <property type="entry name" value="MOLYBDENUM COFACTOR INSERTION CHAPERONE PAOD"/>
    <property type="match status" value="1"/>
</dbReference>
<name>A0A7X1BAF3_9BACT</name>
<dbReference type="Pfam" id="PF13478">
    <property type="entry name" value="XdhC_C"/>
    <property type="match status" value="1"/>
</dbReference>
<protein>
    <submittedName>
        <fullName evidence="3">XdhC family protein</fullName>
    </submittedName>
</protein>
<proteinExistence type="predicted"/>